<sequence length="246" mass="26372">MRFLPFLLGTLPSLFPTIGASTTTGNTGATTTTTEILYWPLGASQPSTLARIAYDPINPDAKAHVLAYTPPTAARNDQREREGNGERLDNDQLVRLGIFTKTATNPKQWTGSLVSMASVAGSSREPDGTAHPPTVRLHLGPDNEVYHVSLAAGETISRSASQVKSKAKGEMGSEEVDRTGDVVPLQVELVKSEDGVQPHLNRPVVVRPDGQNPEDVPEKTLMQKYWWIPLVVMFLSMSGGGGGGGE</sequence>
<feature type="chain" id="PRO_5004548081" description="ER membrane protein complex subunit 10" evidence="1">
    <location>
        <begin position="21"/>
        <end position="246"/>
    </location>
</feature>
<dbReference type="STRING" id="933388.S7ZQE5"/>
<protein>
    <recommendedName>
        <fullName evidence="4">ER membrane protein complex subunit 10</fullName>
    </recommendedName>
</protein>
<dbReference type="PANTHER" id="PTHR39219">
    <property type="entry name" value="ER MEMBRANE PROTEIN COMPLEX SUBUNIT 10"/>
    <property type="match status" value="1"/>
</dbReference>
<proteinExistence type="predicted"/>
<evidence type="ECO:0000313" key="2">
    <source>
        <dbReference type="EMBL" id="EPS30841.1"/>
    </source>
</evidence>
<evidence type="ECO:0000313" key="3">
    <source>
        <dbReference type="Proteomes" id="UP000019376"/>
    </source>
</evidence>
<dbReference type="PANTHER" id="PTHR39219:SF1">
    <property type="entry name" value="ER MEMBRANE PROTEIN COMPLEX SUBUNIT 10"/>
    <property type="match status" value="1"/>
</dbReference>
<organism evidence="2 3">
    <name type="scientific">Penicillium oxalicum (strain 114-2 / CGMCC 5302)</name>
    <name type="common">Penicillium decumbens</name>
    <dbReference type="NCBI Taxonomy" id="933388"/>
    <lineage>
        <taxon>Eukaryota</taxon>
        <taxon>Fungi</taxon>
        <taxon>Dikarya</taxon>
        <taxon>Ascomycota</taxon>
        <taxon>Pezizomycotina</taxon>
        <taxon>Eurotiomycetes</taxon>
        <taxon>Eurotiomycetidae</taxon>
        <taxon>Eurotiales</taxon>
        <taxon>Aspergillaceae</taxon>
        <taxon>Penicillium</taxon>
    </lineage>
</organism>
<dbReference type="HOGENOM" id="CLU_071095_0_0_1"/>
<dbReference type="EMBL" id="KB644412">
    <property type="protein sequence ID" value="EPS30841.1"/>
    <property type="molecule type" value="Genomic_DNA"/>
</dbReference>
<name>S7ZQE5_PENO1</name>
<evidence type="ECO:0000256" key="1">
    <source>
        <dbReference type="SAM" id="SignalP"/>
    </source>
</evidence>
<keyword evidence="1" id="KW-0732">Signal</keyword>
<feature type="signal peptide" evidence="1">
    <location>
        <begin position="1"/>
        <end position="20"/>
    </location>
</feature>
<dbReference type="Proteomes" id="UP000019376">
    <property type="component" value="Unassembled WGS sequence"/>
</dbReference>
<evidence type="ECO:0008006" key="4">
    <source>
        <dbReference type="Google" id="ProtNLM"/>
    </source>
</evidence>
<dbReference type="AlphaFoldDB" id="S7ZQE5"/>
<dbReference type="eggNOG" id="ENOG502SCMA">
    <property type="taxonomic scope" value="Eukaryota"/>
</dbReference>
<accession>S7ZQE5</accession>
<dbReference type="PhylomeDB" id="S7ZQE5"/>
<gene>
    <name evidence="2" type="ORF">PDE_05793</name>
</gene>
<reference evidence="2 3" key="1">
    <citation type="journal article" date="2013" name="PLoS ONE">
        <title>Genomic and secretomic analyses reveal unique features of the lignocellulolytic enzyme system of Penicillium decumbens.</title>
        <authorList>
            <person name="Liu G."/>
            <person name="Zhang L."/>
            <person name="Wei X."/>
            <person name="Zou G."/>
            <person name="Qin Y."/>
            <person name="Ma L."/>
            <person name="Li J."/>
            <person name="Zheng H."/>
            <person name="Wang S."/>
            <person name="Wang C."/>
            <person name="Xun L."/>
            <person name="Zhao G.-P."/>
            <person name="Zhou Z."/>
            <person name="Qu Y."/>
        </authorList>
    </citation>
    <scope>NUCLEOTIDE SEQUENCE [LARGE SCALE GENOMIC DNA]</scope>
    <source>
        <strain evidence="3">114-2 / CGMCC 5302</strain>
    </source>
</reference>
<keyword evidence="3" id="KW-1185">Reference proteome</keyword>
<dbReference type="OrthoDB" id="1894652at2759"/>